<dbReference type="PANTHER" id="PTHR45527:SF1">
    <property type="entry name" value="FATTY ACID SYNTHASE"/>
    <property type="match status" value="1"/>
</dbReference>
<dbReference type="Gene3D" id="3.40.50.12780">
    <property type="entry name" value="N-terminal domain of ligase-like"/>
    <property type="match status" value="1"/>
</dbReference>
<dbReference type="SUPFAM" id="SSF56801">
    <property type="entry name" value="Acetyl-CoA synthetase-like"/>
    <property type="match status" value="1"/>
</dbReference>
<dbReference type="InterPro" id="IPR000873">
    <property type="entry name" value="AMP-dep_synth/lig_dom"/>
</dbReference>
<gene>
    <name evidence="2" type="ORF">ACFFRH_03960</name>
</gene>
<dbReference type="InterPro" id="IPR042099">
    <property type="entry name" value="ANL_N_sf"/>
</dbReference>
<dbReference type="InterPro" id="IPR020845">
    <property type="entry name" value="AMP-binding_CS"/>
</dbReference>
<feature type="domain" description="AMP-dependent synthetase/ligase" evidence="1">
    <location>
        <begin position="18"/>
        <end position="367"/>
    </location>
</feature>
<sequence length="514" mass="54992">MNTETSHALYSRFLRGLEASPEGVAFRVGGTAVTYAEAHRSALLWAGALLRSTPAPPGAVGVLAVKGATSYVGILAGLFAGVTVVPLQPDFPAARTRQMIEAAGVSALVVDDRGAARAAELRAGGLDVAVLDPGATAPDPAHALASPRPVDPSDVAYVLFTSGSTGRPKGVPITHANTAHYFGLLDRRYDFTPGDVFSQTFDLTFDCAMFDLFCAWGAGASVVAVPPHAYRDLPGFLAEQGVTVWFSTPSAISMVRRTSGLQPDALPGLRWSLFAGEALKCADAADWQRAASSSTLENLYGPTELTITITGHRWDPETSPGLGVNGMSPIGTVNDGHDHLLLDDRGRPDPDEGELWITGPQATRGYLDPTDDKDRFVERDGRTWYNTGDRIRRAPNGELVYLGRADAQVQVQGWRVELAEIDHALRLYGGVEDAVTVSGTINGVTELVVFYTGTPVRPADLATRLRDILPPGIIPRHYWHLDELPLNPNRKVDRAGLRDRAAGLLVNGGRPRPA</sequence>
<evidence type="ECO:0000259" key="1">
    <source>
        <dbReference type="Pfam" id="PF00501"/>
    </source>
</evidence>
<name>A0ABV5T6C2_9ACTN</name>
<organism evidence="2 3">
    <name type="scientific">Streptosporangium vulgare</name>
    <dbReference type="NCBI Taxonomy" id="46190"/>
    <lineage>
        <taxon>Bacteria</taxon>
        <taxon>Bacillati</taxon>
        <taxon>Actinomycetota</taxon>
        <taxon>Actinomycetes</taxon>
        <taxon>Streptosporangiales</taxon>
        <taxon>Streptosporangiaceae</taxon>
        <taxon>Streptosporangium</taxon>
    </lineage>
</organism>
<dbReference type="Proteomes" id="UP001589610">
    <property type="component" value="Unassembled WGS sequence"/>
</dbReference>
<evidence type="ECO:0000313" key="2">
    <source>
        <dbReference type="EMBL" id="MFB9674633.1"/>
    </source>
</evidence>
<dbReference type="InterPro" id="IPR045851">
    <property type="entry name" value="AMP-bd_C_sf"/>
</dbReference>
<protein>
    <submittedName>
        <fullName evidence="2">AMP-binding protein</fullName>
    </submittedName>
</protein>
<comment type="caution">
    <text evidence="2">The sequence shown here is derived from an EMBL/GenBank/DDBJ whole genome shotgun (WGS) entry which is preliminary data.</text>
</comment>
<dbReference type="RefSeq" id="WP_386154209.1">
    <property type="nucleotide sequence ID" value="NZ_JBHMBS010000001.1"/>
</dbReference>
<dbReference type="PROSITE" id="PS00455">
    <property type="entry name" value="AMP_BINDING"/>
    <property type="match status" value="1"/>
</dbReference>
<dbReference type="Gene3D" id="3.30.300.30">
    <property type="match status" value="1"/>
</dbReference>
<dbReference type="PANTHER" id="PTHR45527">
    <property type="entry name" value="NONRIBOSOMAL PEPTIDE SYNTHETASE"/>
    <property type="match status" value="1"/>
</dbReference>
<proteinExistence type="predicted"/>
<keyword evidence="3" id="KW-1185">Reference proteome</keyword>
<evidence type="ECO:0000313" key="3">
    <source>
        <dbReference type="Proteomes" id="UP001589610"/>
    </source>
</evidence>
<dbReference type="Pfam" id="PF00501">
    <property type="entry name" value="AMP-binding"/>
    <property type="match status" value="1"/>
</dbReference>
<accession>A0ABV5T6C2</accession>
<dbReference type="EMBL" id="JBHMBS010000001">
    <property type="protein sequence ID" value="MFB9674633.1"/>
    <property type="molecule type" value="Genomic_DNA"/>
</dbReference>
<reference evidence="2 3" key="1">
    <citation type="submission" date="2024-09" db="EMBL/GenBank/DDBJ databases">
        <authorList>
            <person name="Sun Q."/>
            <person name="Mori K."/>
        </authorList>
    </citation>
    <scope>NUCLEOTIDE SEQUENCE [LARGE SCALE GENOMIC DNA]</scope>
    <source>
        <strain evidence="2 3">JCM 3028</strain>
    </source>
</reference>